<feature type="transmembrane region" description="Helical" evidence="1">
    <location>
        <begin position="12"/>
        <end position="31"/>
    </location>
</feature>
<keyword evidence="3" id="KW-1185">Reference proteome</keyword>
<keyword evidence="1" id="KW-1133">Transmembrane helix</keyword>
<dbReference type="Proteomes" id="UP000265703">
    <property type="component" value="Unassembled WGS sequence"/>
</dbReference>
<organism evidence="2 3">
    <name type="scientific">Glomus cerebriforme</name>
    <dbReference type="NCBI Taxonomy" id="658196"/>
    <lineage>
        <taxon>Eukaryota</taxon>
        <taxon>Fungi</taxon>
        <taxon>Fungi incertae sedis</taxon>
        <taxon>Mucoromycota</taxon>
        <taxon>Glomeromycotina</taxon>
        <taxon>Glomeromycetes</taxon>
        <taxon>Glomerales</taxon>
        <taxon>Glomeraceae</taxon>
        <taxon>Glomus</taxon>
    </lineage>
</organism>
<sequence>MDLITNSGSGGFLIIAIAHAQFLFYIFCISWTKSYPSKHLVTQLIWHTNPDIQELIFYWT</sequence>
<comment type="caution">
    <text evidence="2">The sequence shown here is derived from an EMBL/GenBank/DDBJ whole genome shotgun (WGS) entry which is preliminary data.</text>
</comment>
<evidence type="ECO:0000256" key="1">
    <source>
        <dbReference type="SAM" id="Phobius"/>
    </source>
</evidence>
<proteinExistence type="predicted"/>
<dbReference type="AlphaFoldDB" id="A0A397TRX2"/>
<evidence type="ECO:0000313" key="2">
    <source>
        <dbReference type="EMBL" id="RIA99217.1"/>
    </source>
</evidence>
<evidence type="ECO:0000313" key="3">
    <source>
        <dbReference type="Proteomes" id="UP000265703"/>
    </source>
</evidence>
<name>A0A397TRX2_9GLOM</name>
<feature type="non-terminal residue" evidence="2">
    <location>
        <position position="60"/>
    </location>
</feature>
<reference evidence="2 3" key="1">
    <citation type="submission" date="2018-06" db="EMBL/GenBank/DDBJ databases">
        <title>Comparative genomics reveals the genomic features of Rhizophagus irregularis, R. cerebriforme, R. diaphanum and Gigaspora rosea, and their symbiotic lifestyle signature.</title>
        <authorList>
            <person name="Morin E."/>
            <person name="San Clemente H."/>
            <person name="Chen E.C.H."/>
            <person name="De La Providencia I."/>
            <person name="Hainaut M."/>
            <person name="Kuo A."/>
            <person name="Kohler A."/>
            <person name="Murat C."/>
            <person name="Tang N."/>
            <person name="Roy S."/>
            <person name="Loubradou J."/>
            <person name="Henrissat B."/>
            <person name="Grigoriev I.V."/>
            <person name="Corradi N."/>
            <person name="Roux C."/>
            <person name="Martin F.M."/>
        </authorList>
    </citation>
    <scope>NUCLEOTIDE SEQUENCE [LARGE SCALE GENOMIC DNA]</scope>
    <source>
        <strain evidence="2 3">DAOM 227022</strain>
    </source>
</reference>
<dbReference type="EMBL" id="QKYT01000006">
    <property type="protein sequence ID" value="RIA99217.1"/>
    <property type="molecule type" value="Genomic_DNA"/>
</dbReference>
<protein>
    <submittedName>
        <fullName evidence="2">Uncharacterized protein</fullName>
    </submittedName>
</protein>
<keyword evidence="1" id="KW-0812">Transmembrane</keyword>
<gene>
    <name evidence="2" type="ORF">C1645_747644</name>
</gene>
<keyword evidence="1" id="KW-0472">Membrane</keyword>
<accession>A0A397TRX2</accession>